<sequence length="226" mass="25684">MSGALSTLTILLGLSAVPSGDFGFQKVPPQVFDSEKKKVPDIWVLEFTFRNPRYIMVDVPGKGRKLVWYMTYKIVNREKKPIQLIPQFELVTNDGKSFHDVIMPVAEELVVKREFPTLRLQEDNGRNKIHNSVTISAAPIPPTPAESAPLVRRGVVFWEGVDMKAKSFTVFVTGLSNGYVKVEDPKTGKTEVRRKTLELNFTKPGDIYHPNHKEIKFVGDPKWVYR</sequence>
<dbReference type="KEGG" id="knv:Pan216_33460"/>
<evidence type="ECO:0000313" key="2">
    <source>
        <dbReference type="Proteomes" id="UP000317093"/>
    </source>
</evidence>
<keyword evidence="2" id="KW-1185">Reference proteome</keyword>
<dbReference type="RefSeq" id="WP_145259264.1">
    <property type="nucleotide sequence ID" value="NZ_CP036279.1"/>
</dbReference>
<protein>
    <submittedName>
        <fullName evidence="1">Uncharacterized protein</fullName>
    </submittedName>
</protein>
<dbReference type="EMBL" id="CP036279">
    <property type="protein sequence ID" value="QDU62479.1"/>
    <property type="molecule type" value="Genomic_DNA"/>
</dbReference>
<dbReference type="OrthoDB" id="271268at2"/>
<organism evidence="1 2">
    <name type="scientific">Kolteria novifilia</name>
    <dbReference type="NCBI Taxonomy" id="2527975"/>
    <lineage>
        <taxon>Bacteria</taxon>
        <taxon>Pseudomonadati</taxon>
        <taxon>Planctomycetota</taxon>
        <taxon>Planctomycetia</taxon>
        <taxon>Kolteriales</taxon>
        <taxon>Kolteriaceae</taxon>
        <taxon>Kolteria</taxon>
    </lineage>
</organism>
<dbReference type="AlphaFoldDB" id="A0A518B681"/>
<accession>A0A518B681</accession>
<gene>
    <name evidence="1" type="ORF">Pan216_33460</name>
</gene>
<evidence type="ECO:0000313" key="1">
    <source>
        <dbReference type="EMBL" id="QDU62479.1"/>
    </source>
</evidence>
<proteinExistence type="predicted"/>
<dbReference type="Proteomes" id="UP000317093">
    <property type="component" value="Chromosome"/>
</dbReference>
<reference evidence="1 2" key="1">
    <citation type="submission" date="2019-02" db="EMBL/GenBank/DDBJ databases">
        <title>Deep-cultivation of Planctomycetes and their phenomic and genomic characterization uncovers novel biology.</title>
        <authorList>
            <person name="Wiegand S."/>
            <person name="Jogler M."/>
            <person name="Boedeker C."/>
            <person name="Pinto D."/>
            <person name="Vollmers J."/>
            <person name="Rivas-Marin E."/>
            <person name="Kohn T."/>
            <person name="Peeters S.H."/>
            <person name="Heuer A."/>
            <person name="Rast P."/>
            <person name="Oberbeckmann S."/>
            <person name="Bunk B."/>
            <person name="Jeske O."/>
            <person name="Meyerdierks A."/>
            <person name="Storesund J.E."/>
            <person name="Kallscheuer N."/>
            <person name="Luecker S."/>
            <person name="Lage O.M."/>
            <person name="Pohl T."/>
            <person name="Merkel B.J."/>
            <person name="Hornburger P."/>
            <person name="Mueller R.-W."/>
            <person name="Bruemmer F."/>
            <person name="Labrenz M."/>
            <person name="Spormann A.M."/>
            <person name="Op den Camp H."/>
            <person name="Overmann J."/>
            <person name="Amann R."/>
            <person name="Jetten M.S.M."/>
            <person name="Mascher T."/>
            <person name="Medema M.H."/>
            <person name="Devos D.P."/>
            <person name="Kaster A.-K."/>
            <person name="Ovreas L."/>
            <person name="Rohde M."/>
            <person name="Galperin M.Y."/>
            <person name="Jogler C."/>
        </authorList>
    </citation>
    <scope>NUCLEOTIDE SEQUENCE [LARGE SCALE GENOMIC DNA]</scope>
    <source>
        <strain evidence="1 2">Pan216</strain>
    </source>
</reference>
<name>A0A518B681_9BACT</name>